<dbReference type="AlphaFoldDB" id="A0AAV0HBS5"/>
<evidence type="ECO:0000256" key="1">
    <source>
        <dbReference type="SAM" id="MobiDB-lite"/>
    </source>
</evidence>
<name>A0AAV0HBS5_9ROSI</name>
<proteinExistence type="predicted"/>
<evidence type="ECO:0000313" key="3">
    <source>
        <dbReference type="Proteomes" id="UP001154282"/>
    </source>
</evidence>
<dbReference type="EMBL" id="CAMGYJ010000002">
    <property type="protein sequence ID" value="CAI0382761.1"/>
    <property type="molecule type" value="Genomic_DNA"/>
</dbReference>
<reference evidence="2" key="1">
    <citation type="submission" date="2022-08" db="EMBL/GenBank/DDBJ databases">
        <authorList>
            <person name="Gutierrez-Valencia J."/>
        </authorList>
    </citation>
    <scope>NUCLEOTIDE SEQUENCE</scope>
</reference>
<sequence length="36" mass="4433">MLQPGQAQRLPRRHLRRPPARRPQGPLRRLRRREPE</sequence>
<dbReference type="Proteomes" id="UP001154282">
    <property type="component" value="Unassembled WGS sequence"/>
</dbReference>
<accession>A0AAV0HBS5</accession>
<protein>
    <submittedName>
        <fullName evidence="2">Uncharacterized protein</fullName>
    </submittedName>
</protein>
<gene>
    <name evidence="2" type="ORF">LITE_LOCUS3692</name>
</gene>
<evidence type="ECO:0000313" key="2">
    <source>
        <dbReference type="EMBL" id="CAI0382761.1"/>
    </source>
</evidence>
<feature type="compositionally biased region" description="Basic residues" evidence="1">
    <location>
        <begin position="10"/>
        <end position="20"/>
    </location>
</feature>
<organism evidence="2 3">
    <name type="scientific">Linum tenue</name>
    <dbReference type="NCBI Taxonomy" id="586396"/>
    <lineage>
        <taxon>Eukaryota</taxon>
        <taxon>Viridiplantae</taxon>
        <taxon>Streptophyta</taxon>
        <taxon>Embryophyta</taxon>
        <taxon>Tracheophyta</taxon>
        <taxon>Spermatophyta</taxon>
        <taxon>Magnoliopsida</taxon>
        <taxon>eudicotyledons</taxon>
        <taxon>Gunneridae</taxon>
        <taxon>Pentapetalae</taxon>
        <taxon>rosids</taxon>
        <taxon>fabids</taxon>
        <taxon>Malpighiales</taxon>
        <taxon>Linaceae</taxon>
        <taxon>Linum</taxon>
    </lineage>
</organism>
<feature type="region of interest" description="Disordered" evidence="1">
    <location>
        <begin position="1"/>
        <end position="36"/>
    </location>
</feature>
<comment type="caution">
    <text evidence="2">The sequence shown here is derived from an EMBL/GenBank/DDBJ whole genome shotgun (WGS) entry which is preliminary data.</text>
</comment>
<keyword evidence="3" id="KW-1185">Reference proteome</keyword>